<keyword evidence="9" id="KW-1185">Reference proteome</keyword>
<evidence type="ECO:0000313" key="9">
    <source>
        <dbReference type="Proteomes" id="UP000304900"/>
    </source>
</evidence>
<dbReference type="PANTHER" id="PTHR30629:SF2">
    <property type="entry name" value="PROPHAGE INTEGRASE INTS-RELATED"/>
    <property type="match status" value="1"/>
</dbReference>
<dbReference type="InterPro" id="IPR011010">
    <property type="entry name" value="DNA_brk_join_enz"/>
</dbReference>
<dbReference type="OrthoDB" id="9795573at2"/>
<dbReference type="GO" id="GO:0006310">
    <property type="term" value="P:DNA recombination"/>
    <property type="evidence" value="ECO:0007669"/>
    <property type="project" value="UniProtKB-KW"/>
</dbReference>
<dbReference type="InterPro" id="IPR010998">
    <property type="entry name" value="Integrase_recombinase_N"/>
</dbReference>
<comment type="similarity">
    <text evidence="1">Belongs to the 'phage' integrase family.</text>
</comment>
<evidence type="ECO:0000259" key="7">
    <source>
        <dbReference type="PROSITE" id="PS51900"/>
    </source>
</evidence>
<evidence type="ECO:0000256" key="3">
    <source>
        <dbReference type="ARBA" id="ARBA00023125"/>
    </source>
</evidence>
<keyword evidence="3 5" id="KW-0238">DNA-binding</keyword>
<name>A0A4U6D9J6_9BACT</name>
<dbReference type="SUPFAM" id="SSF56349">
    <property type="entry name" value="DNA breaking-rejoining enzymes"/>
    <property type="match status" value="1"/>
</dbReference>
<dbReference type="PROSITE" id="PS51900">
    <property type="entry name" value="CB"/>
    <property type="match status" value="1"/>
</dbReference>
<dbReference type="GO" id="GO:0015074">
    <property type="term" value="P:DNA integration"/>
    <property type="evidence" value="ECO:0007669"/>
    <property type="project" value="UniProtKB-KW"/>
</dbReference>
<evidence type="ECO:0000256" key="4">
    <source>
        <dbReference type="ARBA" id="ARBA00023172"/>
    </source>
</evidence>
<dbReference type="EMBL" id="SZVO01000002">
    <property type="protein sequence ID" value="TKT93325.1"/>
    <property type="molecule type" value="Genomic_DNA"/>
</dbReference>
<keyword evidence="2" id="KW-0229">DNA integration</keyword>
<dbReference type="InterPro" id="IPR038488">
    <property type="entry name" value="Integrase_DNA-bd_sf"/>
</dbReference>
<dbReference type="Pfam" id="PF00589">
    <property type="entry name" value="Phage_integrase"/>
    <property type="match status" value="1"/>
</dbReference>
<dbReference type="InterPro" id="IPR050808">
    <property type="entry name" value="Phage_Integrase"/>
</dbReference>
<dbReference type="Proteomes" id="UP000304900">
    <property type="component" value="Unassembled WGS sequence"/>
</dbReference>
<dbReference type="PROSITE" id="PS51898">
    <property type="entry name" value="TYR_RECOMBINASE"/>
    <property type="match status" value="1"/>
</dbReference>
<evidence type="ECO:0000259" key="6">
    <source>
        <dbReference type="PROSITE" id="PS51898"/>
    </source>
</evidence>
<evidence type="ECO:0000256" key="2">
    <source>
        <dbReference type="ARBA" id="ARBA00022908"/>
    </source>
</evidence>
<reference evidence="8 9" key="1">
    <citation type="submission" date="2019-05" db="EMBL/GenBank/DDBJ databases">
        <title>Dyadobacter AR-3-8 sp. nov., isolated from arctic soil.</title>
        <authorList>
            <person name="Chaudhary D.K."/>
        </authorList>
    </citation>
    <scope>NUCLEOTIDE SEQUENCE [LARGE SCALE GENOMIC DNA]</scope>
    <source>
        <strain evidence="8 9">AR-3-8</strain>
    </source>
</reference>
<dbReference type="InterPro" id="IPR044068">
    <property type="entry name" value="CB"/>
</dbReference>
<dbReference type="CDD" id="cd00796">
    <property type="entry name" value="INT_Rci_Hp1_C"/>
    <property type="match status" value="1"/>
</dbReference>
<dbReference type="InterPro" id="IPR025166">
    <property type="entry name" value="Integrase_DNA_bind_dom"/>
</dbReference>
<organism evidence="8 9">
    <name type="scientific">Dyadobacter frigoris</name>
    <dbReference type="NCBI Taxonomy" id="2576211"/>
    <lineage>
        <taxon>Bacteria</taxon>
        <taxon>Pseudomonadati</taxon>
        <taxon>Bacteroidota</taxon>
        <taxon>Cytophagia</taxon>
        <taxon>Cytophagales</taxon>
        <taxon>Spirosomataceae</taxon>
        <taxon>Dyadobacter</taxon>
    </lineage>
</organism>
<dbReference type="Gene3D" id="3.30.160.390">
    <property type="entry name" value="Integrase, DNA-binding domain"/>
    <property type="match status" value="1"/>
</dbReference>
<evidence type="ECO:0000256" key="1">
    <source>
        <dbReference type="ARBA" id="ARBA00008857"/>
    </source>
</evidence>
<dbReference type="RefSeq" id="WP_137339001.1">
    <property type="nucleotide sequence ID" value="NZ_SZVO01000002.1"/>
</dbReference>
<comment type="caution">
    <text evidence="8">The sequence shown here is derived from an EMBL/GenBank/DDBJ whole genome shotgun (WGS) entry which is preliminary data.</text>
</comment>
<accession>A0A4U6D9J6</accession>
<evidence type="ECO:0000313" key="8">
    <source>
        <dbReference type="EMBL" id="TKT93325.1"/>
    </source>
</evidence>
<dbReference type="PANTHER" id="PTHR30629">
    <property type="entry name" value="PROPHAGE INTEGRASE"/>
    <property type="match status" value="1"/>
</dbReference>
<feature type="domain" description="Tyr recombinase" evidence="6">
    <location>
        <begin position="214"/>
        <end position="385"/>
    </location>
</feature>
<keyword evidence="4" id="KW-0233">DNA recombination</keyword>
<dbReference type="InterPro" id="IPR013762">
    <property type="entry name" value="Integrase-like_cat_sf"/>
</dbReference>
<feature type="domain" description="Core-binding (CB)" evidence="7">
    <location>
        <begin position="100"/>
        <end position="194"/>
    </location>
</feature>
<dbReference type="AlphaFoldDB" id="A0A4U6D9J6"/>
<dbReference type="Gene3D" id="1.10.150.130">
    <property type="match status" value="1"/>
</dbReference>
<dbReference type="GO" id="GO:0003677">
    <property type="term" value="F:DNA binding"/>
    <property type="evidence" value="ECO:0007669"/>
    <property type="project" value="UniProtKB-UniRule"/>
</dbReference>
<dbReference type="Pfam" id="PF13356">
    <property type="entry name" value="Arm-DNA-bind_3"/>
    <property type="match status" value="1"/>
</dbReference>
<dbReference type="Gene3D" id="1.10.443.10">
    <property type="entry name" value="Intergrase catalytic core"/>
    <property type="match status" value="1"/>
</dbReference>
<protein>
    <submittedName>
        <fullName evidence="8">DUF4102 domain-containing protein</fullName>
    </submittedName>
</protein>
<sequence length="402" mass="45405">MSKKINFTKSVIENATSPKNTRLVLHDTKIVGLQCRVGSTGVKTFCVFKRIRGGAPERITLGRFPDLTIENARRMALIISSEIASGANPAQVKRAHKAEMTFKELFEDYLEKHAKFKSRTWEKDLGRFKYYLEKPLGKKRHSQITKSDIAAIHNGISREPVRGKKCIDGKPKLKSGSTANRILDLISAVFGWGIQSDLCQHNPAKGIKRNPTRSRERFLQKDELPAFFKSLGEETNLSVRDYVLISLLTGARQANVLAMRWDEISFERKEWRIPRTKNGDPQTVVLVDEVIKILKARKGHASRYVFPSKSKSGHLSDAKKGWARIIKRAHIVDLRMHDLRRTLGSWQARTGASLIIIGKSLNHKSLTATQVYARLDSDPVRESVQKATSAILEAAQLDLFNE</sequence>
<evidence type="ECO:0000256" key="5">
    <source>
        <dbReference type="PROSITE-ProRule" id="PRU01248"/>
    </source>
</evidence>
<gene>
    <name evidence="8" type="ORF">FDK13_05595</name>
</gene>
<dbReference type="InterPro" id="IPR002104">
    <property type="entry name" value="Integrase_catalytic"/>
</dbReference>
<proteinExistence type="inferred from homology"/>